<dbReference type="NCBIfam" id="NF004283">
    <property type="entry name" value="PRK05692.1"/>
    <property type="match status" value="1"/>
</dbReference>
<dbReference type="STRING" id="1037660.A0A066W8L2"/>
<evidence type="ECO:0000256" key="3">
    <source>
        <dbReference type="ARBA" id="ARBA00012910"/>
    </source>
</evidence>
<dbReference type="InterPro" id="IPR043594">
    <property type="entry name" value="HMGL"/>
</dbReference>
<dbReference type="Pfam" id="PF00682">
    <property type="entry name" value="HMGL-like"/>
    <property type="match status" value="1"/>
</dbReference>
<dbReference type="EC" id="4.1.3.4" evidence="3"/>
<dbReference type="OrthoDB" id="1905920at2759"/>
<gene>
    <name evidence="8" type="ORF">K437DRAFT_290534</name>
</gene>
<keyword evidence="4" id="KW-0479">Metal-binding</keyword>
<comment type="pathway">
    <text evidence="1">Metabolic intermediate metabolism; (S)-3-hydroxy-3-methylglutaryl-CoA degradation; acetoacetate from (S)-3-hydroxy-3-methylglutaryl-CoA: step 1/1.</text>
</comment>
<dbReference type="GeneID" id="25267032"/>
<dbReference type="InterPro" id="IPR013785">
    <property type="entry name" value="Aldolase_TIM"/>
</dbReference>
<dbReference type="PROSITE" id="PS50991">
    <property type="entry name" value="PYR_CT"/>
    <property type="match status" value="1"/>
</dbReference>
<dbReference type="HOGENOM" id="CLU_022138_3_1_1"/>
<organism evidence="8 9">
    <name type="scientific">Tilletiaria anomala (strain ATCC 24038 / CBS 436.72 / UBC 951)</name>
    <dbReference type="NCBI Taxonomy" id="1037660"/>
    <lineage>
        <taxon>Eukaryota</taxon>
        <taxon>Fungi</taxon>
        <taxon>Dikarya</taxon>
        <taxon>Basidiomycota</taxon>
        <taxon>Ustilaginomycotina</taxon>
        <taxon>Exobasidiomycetes</taxon>
        <taxon>Georgefischeriales</taxon>
        <taxon>Tilletiariaceae</taxon>
        <taxon>Tilletiaria</taxon>
    </lineage>
</organism>
<evidence type="ECO:0000256" key="6">
    <source>
        <dbReference type="ARBA" id="ARBA00049877"/>
    </source>
</evidence>
<dbReference type="Gene3D" id="3.20.20.70">
    <property type="entry name" value="Aldolase class I"/>
    <property type="match status" value="1"/>
</dbReference>
<evidence type="ECO:0000313" key="9">
    <source>
        <dbReference type="Proteomes" id="UP000027361"/>
    </source>
</evidence>
<dbReference type="CDD" id="cd07938">
    <property type="entry name" value="DRE_TIM_HMGL"/>
    <property type="match status" value="1"/>
</dbReference>
<keyword evidence="9" id="KW-1185">Reference proteome</keyword>
<dbReference type="SUPFAM" id="SSF51569">
    <property type="entry name" value="Aldolase"/>
    <property type="match status" value="1"/>
</dbReference>
<accession>A0A066W8L2</accession>
<dbReference type="GO" id="GO:0046872">
    <property type="term" value="F:metal ion binding"/>
    <property type="evidence" value="ECO:0007669"/>
    <property type="project" value="UniProtKB-KW"/>
</dbReference>
<feature type="domain" description="Pyruvate carboxyltransferase" evidence="7">
    <location>
        <begin position="35"/>
        <end position="314"/>
    </location>
</feature>
<evidence type="ECO:0000256" key="4">
    <source>
        <dbReference type="ARBA" id="ARBA00022723"/>
    </source>
</evidence>
<sequence length="349" mass="37267">MLRQSLRRLVADQRGTACSQIRRGLATVAGQRNFVKIVEVSPRDGLQNEKAIVPTETKVKLVNWLLKAGVSVVEAGSFVSPKWVPQMADTPQVIQEMQIKSGVSYPVLVPNAKGLDTLLSILSSDSWATRQKPTDEIAIFTAATESFTKANTNCTIAESLERLSQVTQRARDNQLKVRGYISVVAGCPYEGAVDAKRVGQIAKELLQMGCYEVSLGDTVGVATPPEMIAVLDACVQAGVPVDALAAHCHDTFGMGLANVLTMVRAGVRTVDSSVGGLGGCPYSPGATGNIDTESVVYALHKEGYETGIDLSEAARIGDWISNAIGRLNSSNAGRAIIARERLQKEKAKL</sequence>
<dbReference type="UniPathway" id="UPA00896">
    <property type="reaction ID" value="UER00863"/>
</dbReference>
<keyword evidence="5" id="KW-0456">Lyase</keyword>
<name>A0A066W8L2_TILAU</name>
<dbReference type="EMBL" id="JMSN01000031">
    <property type="protein sequence ID" value="KDN47130.1"/>
    <property type="molecule type" value="Genomic_DNA"/>
</dbReference>
<evidence type="ECO:0000256" key="1">
    <source>
        <dbReference type="ARBA" id="ARBA00005143"/>
    </source>
</evidence>
<comment type="caution">
    <text evidence="8">The sequence shown here is derived from an EMBL/GenBank/DDBJ whole genome shotgun (WGS) entry which is preliminary data.</text>
</comment>
<dbReference type="OMA" id="FQMRNTH"/>
<reference evidence="8 9" key="1">
    <citation type="submission" date="2014-05" db="EMBL/GenBank/DDBJ databases">
        <title>Draft genome sequence of a rare smut relative, Tilletiaria anomala UBC 951.</title>
        <authorList>
            <consortium name="DOE Joint Genome Institute"/>
            <person name="Toome M."/>
            <person name="Kuo A."/>
            <person name="Henrissat B."/>
            <person name="Lipzen A."/>
            <person name="Tritt A."/>
            <person name="Yoshinaga Y."/>
            <person name="Zane M."/>
            <person name="Barry K."/>
            <person name="Grigoriev I.V."/>
            <person name="Spatafora J.W."/>
            <person name="Aimea M.C."/>
        </authorList>
    </citation>
    <scope>NUCLEOTIDE SEQUENCE [LARGE SCALE GENOMIC DNA]</scope>
    <source>
        <strain evidence="8 9">UBC 951</strain>
    </source>
</reference>
<dbReference type="GO" id="GO:0004419">
    <property type="term" value="F:hydroxymethylglutaryl-CoA lyase activity"/>
    <property type="evidence" value="ECO:0007669"/>
    <property type="project" value="UniProtKB-EC"/>
</dbReference>
<dbReference type="InParanoid" id="A0A066W8L2"/>
<dbReference type="PANTHER" id="PTHR42738">
    <property type="entry name" value="HYDROXYMETHYLGLUTARYL-COA LYASE"/>
    <property type="match status" value="1"/>
</dbReference>
<protein>
    <recommendedName>
        <fullName evidence="3">hydroxymethylglutaryl-CoA lyase</fullName>
        <ecNumber evidence="3">4.1.3.4</ecNumber>
    </recommendedName>
</protein>
<dbReference type="InterPro" id="IPR000891">
    <property type="entry name" value="PYR_CT"/>
</dbReference>
<dbReference type="Proteomes" id="UP000027361">
    <property type="component" value="Unassembled WGS sequence"/>
</dbReference>
<dbReference type="PANTHER" id="PTHR42738:SF7">
    <property type="entry name" value="HYDROXYMETHYLGLUTARYL-COA LYASE"/>
    <property type="match status" value="1"/>
</dbReference>
<dbReference type="FunFam" id="3.20.20.70:FF:000071">
    <property type="entry name" value="Hydroxymethylglutaryl-CoA lyase"/>
    <property type="match status" value="1"/>
</dbReference>
<dbReference type="AlphaFoldDB" id="A0A066W8L2"/>
<dbReference type="GO" id="GO:0046951">
    <property type="term" value="P:ketone body biosynthetic process"/>
    <property type="evidence" value="ECO:0007669"/>
    <property type="project" value="TreeGrafter"/>
</dbReference>
<evidence type="ECO:0000256" key="2">
    <source>
        <dbReference type="ARBA" id="ARBA00009405"/>
    </source>
</evidence>
<dbReference type="GO" id="GO:0006552">
    <property type="term" value="P:L-leucine catabolic process"/>
    <property type="evidence" value="ECO:0007669"/>
    <property type="project" value="TreeGrafter"/>
</dbReference>
<dbReference type="RefSeq" id="XP_013243751.1">
    <property type="nucleotide sequence ID" value="XM_013388297.1"/>
</dbReference>
<comment type="catalytic activity">
    <reaction evidence="6">
        <text>(3S)-3-hydroxy-3-methylglutaryl-CoA = acetoacetate + acetyl-CoA</text>
        <dbReference type="Rhea" id="RHEA:24404"/>
        <dbReference type="ChEBI" id="CHEBI:13705"/>
        <dbReference type="ChEBI" id="CHEBI:43074"/>
        <dbReference type="ChEBI" id="CHEBI:57288"/>
        <dbReference type="EC" id="4.1.3.4"/>
    </reaction>
</comment>
<evidence type="ECO:0000259" key="7">
    <source>
        <dbReference type="PROSITE" id="PS50991"/>
    </source>
</evidence>
<comment type="similarity">
    <text evidence="2">Belongs to the HMG-CoA lyase family.</text>
</comment>
<evidence type="ECO:0000313" key="8">
    <source>
        <dbReference type="EMBL" id="KDN47130.1"/>
    </source>
</evidence>
<evidence type="ECO:0000256" key="5">
    <source>
        <dbReference type="ARBA" id="ARBA00023239"/>
    </source>
</evidence>
<proteinExistence type="inferred from homology"/>